<reference evidence="2 3" key="2">
    <citation type="submission" date="2024-07" db="EMBL/GenBank/DDBJ databases">
        <authorList>
            <person name="Akdeniz Z."/>
        </authorList>
    </citation>
    <scope>NUCLEOTIDE SEQUENCE [LARGE SCALE GENOMIC DNA]</scope>
</reference>
<comment type="caution">
    <text evidence="1">The sequence shown here is derived from an EMBL/GenBank/DDBJ whole genome shotgun (WGS) entry which is preliminary data.</text>
</comment>
<protein>
    <submittedName>
        <fullName evidence="2">Hypothetical_protein</fullName>
    </submittedName>
</protein>
<reference evidence="1" key="1">
    <citation type="submission" date="2023-06" db="EMBL/GenBank/DDBJ databases">
        <authorList>
            <person name="Kurt Z."/>
        </authorList>
    </citation>
    <scope>NUCLEOTIDE SEQUENCE</scope>
</reference>
<dbReference type="EMBL" id="CATOUU010000062">
    <property type="protein sequence ID" value="CAI9915034.1"/>
    <property type="molecule type" value="Genomic_DNA"/>
</dbReference>
<dbReference type="AlphaFoldDB" id="A0AA86N8N1"/>
<accession>A0AA86N8N1</accession>
<gene>
    <name evidence="1" type="ORF">HINF_LOCUS2679</name>
    <name evidence="2" type="ORF">HINF_LOCUS30572</name>
</gene>
<sequence length="139" mass="16180">MQFWFYVILPCSFTDSLQQTLTQIPLFQIFSAFTHSKPHKASSLVSSNGVCIETSFQVIYFKLFIFQVTADRIYQLSKTTMPRIRLQVCQVFWLAELRYHGRRKIPGSLEDLVQNTMSKIDKVYIVILLIQACTLVMQC</sequence>
<organism evidence="1">
    <name type="scientific">Hexamita inflata</name>
    <dbReference type="NCBI Taxonomy" id="28002"/>
    <lineage>
        <taxon>Eukaryota</taxon>
        <taxon>Metamonada</taxon>
        <taxon>Diplomonadida</taxon>
        <taxon>Hexamitidae</taxon>
        <taxon>Hexamitinae</taxon>
        <taxon>Hexamita</taxon>
    </lineage>
</organism>
<dbReference type="EMBL" id="CAXDID020000100">
    <property type="protein sequence ID" value="CAL6025866.1"/>
    <property type="molecule type" value="Genomic_DNA"/>
</dbReference>
<proteinExistence type="predicted"/>
<dbReference type="Proteomes" id="UP001642409">
    <property type="component" value="Unassembled WGS sequence"/>
</dbReference>
<evidence type="ECO:0000313" key="1">
    <source>
        <dbReference type="EMBL" id="CAI9915034.1"/>
    </source>
</evidence>
<evidence type="ECO:0000313" key="3">
    <source>
        <dbReference type="Proteomes" id="UP001642409"/>
    </source>
</evidence>
<keyword evidence="3" id="KW-1185">Reference proteome</keyword>
<name>A0AA86N8N1_9EUKA</name>
<evidence type="ECO:0000313" key="2">
    <source>
        <dbReference type="EMBL" id="CAL6025866.1"/>
    </source>
</evidence>